<dbReference type="GO" id="GO:0005044">
    <property type="term" value="F:scavenger receptor activity"/>
    <property type="evidence" value="ECO:0007669"/>
    <property type="project" value="InterPro"/>
</dbReference>
<reference evidence="3 4" key="1">
    <citation type="submission" date="2020-06" db="EMBL/GenBank/DDBJ databases">
        <authorList>
            <person name="Li R."/>
            <person name="Bekaert M."/>
        </authorList>
    </citation>
    <scope>NUCLEOTIDE SEQUENCE [LARGE SCALE GENOMIC DNA]</scope>
    <source>
        <strain evidence="4">wild</strain>
    </source>
</reference>
<dbReference type="PANTHER" id="PTHR24043">
    <property type="entry name" value="SCAVENGER RECEPTOR CLASS F"/>
    <property type="match status" value="1"/>
</dbReference>
<dbReference type="Gene3D" id="2.60.120.260">
    <property type="entry name" value="Galactose-binding domain-like"/>
    <property type="match status" value="2"/>
</dbReference>
<dbReference type="InterPro" id="IPR042635">
    <property type="entry name" value="MEGF10/SREC1/2-like"/>
</dbReference>
<keyword evidence="2" id="KW-0732">Signal</keyword>
<sequence length="577" mass="63234">MKMTSKLQPHVFSIIIATLFVSVTAQMNLALHGTVAQETTYKDAAGNSYTADLAIEGPANNNWDDGCSSAGKTKPWWGLFLPKLAYITNVKSYYRNDAPNRMNDFRLYLANGSVHGTAELCYRDWDKKAYLTLNQSIDCNNSPTKNVYFFNRNTFVELCYIEIYVNIDIIKGACITLYFPKGCWKGFWGENCTEPCPPNCIDQHCYPANGSCIWGCDPNNCLKSCFISTGVCFGGCVLGRAGQYCNKYNLAYNGTAKIFPVGQNNASLSVDGLISSCNSFSSIGTSSHLQVKFGSLSVITTVHIVFGDKTTADDGHKVYCSNTTDTLNDGTLLYNGQRSDTDINVFNVCIYVIYVPPMLSGGSIIELCEIEIGGCPYRKYGENCQHFCSEHCLGKGQCDLVSGSCLLGCSDGWIGDKCDKACNASSFGNQCLRNCSPNCLSPPCNHVTGECDGGCKRRWERLNCTDKCSQGTFGWNCSEKCDGCIEDSCDHILGSAKTLMDVNQAMSMDNTAIRHVQIGILGQTVQNIVTAVKVHAIDFLVNVQPKAAKEDGMVSHVIKNARMDILDLTVKDYVQHV</sequence>
<name>A0A6J8BA11_MYTCO</name>
<protein>
    <recommendedName>
        <fullName evidence="5">MEGF10_11</fullName>
    </recommendedName>
</protein>
<evidence type="ECO:0000256" key="1">
    <source>
        <dbReference type="ARBA" id="ARBA00022536"/>
    </source>
</evidence>
<accession>A0A6J8BA11</accession>
<dbReference type="PANTHER" id="PTHR24043:SF8">
    <property type="entry name" value="EGF-LIKE DOMAIN-CONTAINING PROTEIN"/>
    <property type="match status" value="1"/>
</dbReference>
<dbReference type="InterPro" id="IPR008979">
    <property type="entry name" value="Galactose-bd-like_sf"/>
</dbReference>
<keyword evidence="4" id="KW-1185">Reference proteome</keyword>
<dbReference type="EMBL" id="CACVKT020002932">
    <property type="protein sequence ID" value="CAC5380715.1"/>
    <property type="molecule type" value="Genomic_DNA"/>
</dbReference>
<dbReference type="OrthoDB" id="10252017at2759"/>
<keyword evidence="1" id="KW-0245">EGF-like domain</keyword>
<feature type="signal peptide" evidence="2">
    <location>
        <begin position="1"/>
        <end position="25"/>
    </location>
</feature>
<gene>
    <name evidence="3" type="ORF">MCOR_16663</name>
</gene>
<evidence type="ECO:0008006" key="5">
    <source>
        <dbReference type="Google" id="ProtNLM"/>
    </source>
</evidence>
<dbReference type="Proteomes" id="UP000507470">
    <property type="component" value="Unassembled WGS sequence"/>
</dbReference>
<dbReference type="AlphaFoldDB" id="A0A6J8BA11"/>
<dbReference type="SUPFAM" id="SSF49785">
    <property type="entry name" value="Galactose-binding domain-like"/>
    <property type="match status" value="2"/>
</dbReference>
<evidence type="ECO:0000313" key="3">
    <source>
        <dbReference type="EMBL" id="CAC5380715.1"/>
    </source>
</evidence>
<proteinExistence type="predicted"/>
<evidence type="ECO:0000313" key="4">
    <source>
        <dbReference type="Proteomes" id="UP000507470"/>
    </source>
</evidence>
<dbReference type="Gene3D" id="2.170.300.10">
    <property type="entry name" value="Tie2 ligand-binding domain superfamily"/>
    <property type="match status" value="1"/>
</dbReference>
<evidence type="ECO:0000256" key="2">
    <source>
        <dbReference type="SAM" id="SignalP"/>
    </source>
</evidence>
<organism evidence="3 4">
    <name type="scientific">Mytilus coruscus</name>
    <name type="common">Sea mussel</name>
    <dbReference type="NCBI Taxonomy" id="42192"/>
    <lineage>
        <taxon>Eukaryota</taxon>
        <taxon>Metazoa</taxon>
        <taxon>Spiralia</taxon>
        <taxon>Lophotrochozoa</taxon>
        <taxon>Mollusca</taxon>
        <taxon>Bivalvia</taxon>
        <taxon>Autobranchia</taxon>
        <taxon>Pteriomorphia</taxon>
        <taxon>Mytilida</taxon>
        <taxon>Mytiloidea</taxon>
        <taxon>Mytilidae</taxon>
        <taxon>Mytilinae</taxon>
        <taxon>Mytilus</taxon>
    </lineage>
</organism>
<feature type="chain" id="PRO_5027003065" description="MEGF10_11" evidence="2">
    <location>
        <begin position="26"/>
        <end position="577"/>
    </location>
</feature>